<feature type="compositionally biased region" description="Acidic residues" evidence="11">
    <location>
        <begin position="536"/>
        <end position="546"/>
    </location>
</feature>
<dbReference type="InterPro" id="IPR035892">
    <property type="entry name" value="C2_domain_sf"/>
</dbReference>
<feature type="compositionally biased region" description="Basic and acidic residues" evidence="11">
    <location>
        <begin position="290"/>
        <end position="344"/>
    </location>
</feature>
<dbReference type="FunFam" id="2.60.40.150:FF:000003">
    <property type="entry name" value="Regulating synaptic membrane exocytosis protein 2"/>
    <property type="match status" value="1"/>
</dbReference>
<dbReference type="InterPro" id="IPR017455">
    <property type="entry name" value="Znf_FYVE-rel"/>
</dbReference>
<dbReference type="PANTHER" id="PTHR12157">
    <property type="entry name" value="REGULATING SYNAPTIC MEMBRANE EXOCYTOSIS PROTEIN"/>
    <property type="match status" value="1"/>
</dbReference>
<dbReference type="GO" id="GO:0006886">
    <property type="term" value="P:intracellular protein transport"/>
    <property type="evidence" value="ECO:0007669"/>
    <property type="project" value="InterPro"/>
</dbReference>
<evidence type="ECO:0000256" key="3">
    <source>
        <dbReference type="ARBA" id="ARBA00022737"/>
    </source>
</evidence>
<reference evidence="16" key="2">
    <citation type="submission" date="2025-08" db="UniProtKB">
        <authorList>
            <consortium name="Ensembl"/>
        </authorList>
    </citation>
    <scope>IDENTIFICATION</scope>
</reference>
<feature type="domain" description="C2" evidence="12">
    <location>
        <begin position="733"/>
        <end position="856"/>
    </location>
</feature>
<feature type="compositionally biased region" description="Basic and acidic residues" evidence="11">
    <location>
        <begin position="194"/>
        <end position="207"/>
    </location>
</feature>
<dbReference type="GO" id="GO:0048788">
    <property type="term" value="C:cytoskeleton of presynaptic active zone"/>
    <property type="evidence" value="ECO:0007669"/>
    <property type="project" value="TreeGrafter"/>
</dbReference>
<feature type="compositionally biased region" description="Low complexity" evidence="11">
    <location>
        <begin position="215"/>
        <end position="228"/>
    </location>
</feature>
<evidence type="ECO:0000256" key="10">
    <source>
        <dbReference type="SAM" id="Coils"/>
    </source>
</evidence>
<dbReference type="SMART" id="SM00228">
    <property type="entry name" value="PDZ"/>
    <property type="match status" value="1"/>
</dbReference>
<dbReference type="InterPro" id="IPR001478">
    <property type="entry name" value="PDZ"/>
</dbReference>
<dbReference type="CDD" id="cd06714">
    <property type="entry name" value="PDZ_RIM-like"/>
    <property type="match status" value="1"/>
</dbReference>
<feature type="compositionally biased region" description="Basic residues" evidence="11">
    <location>
        <begin position="364"/>
        <end position="375"/>
    </location>
</feature>
<feature type="compositionally biased region" description="Polar residues" evidence="11">
    <location>
        <begin position="488"/>
        <end position="500"/>
    </location>
</feature>
<feature type="region of interest" description="Disordered" evidence="11">
    <location>
        <begin position="689"/>
        <end position="723"/>
    </location>
</feature>
<feature type="region of interest" description="Disordered" evidence="11">
    <location>
        <begin position="1361"/>
        <end position="1448"/>
    </location>
</feature>
<dbReference type="PROSITE" id="PS50916">
    <property type="entry name" value="RABBD"/>
    <property type="match status" value="1"/>
</dbReference>
<evidence type="ECO:0000256" key="11">
    <source>
        <dbReference type="SAM" id="MobiDB-lite"/>
    </source>
</evidence>
<dbReference type="InterPro" id="IPR039032">
    <property type="entry name" value="Rim-like"/>
</dbReference>
<evidence type="ECO:0000256" key="9">
    <source>
        <dbReference type="PROSITE-ProRule" id="PRU00091"/>
    </source>
</evidence>
<accession>A0A8C2Y8A7</accession>
<feature type="region of interest" description="Disordered" evidence="11">
    <location>
        <begin position="1035"/>
        <end position="1231"/>
    </location>
</feature>
<dbReference type="Gene3D" id="2.60.40.150">
    <property type="entry name" value="C2 domain"/>
    <property type="match status" value="2"/>
</dbReference>
<keyword evidence="2" id="KW-0479">Metal-binding</keyword>
<dbReference type="InterPro" id="IPR010911">
    <property type="entry name" value="Rab_BD"/>
</dbReference>
<feature type="compositionally biased region" description="Low complexity" evidence="11">
    <location>
        <begin position="1298"/>
        <end position="1319"/>
    </location>
</feature>
<evidence type="ECO:0000256" key="6">
    <source>
        <dbReference type="ARBA" id="ARBA00022833"/>
    </source>
</evidence>
<dbReference type="CDD" id="cd04031">
    <property type="entry name" value="C2A_RIM1alpha"/>
    <property type="match status" value="1"/>
</dbReference>
<reference evidence="16" key="1">
    <citation type="submission" date="2015-11" db="EMBL/GenBank/DDBJ databases">
        <authorList>
            <consortium name="International Coturnix japonica Genome Analysis Consortium"/>
            <person name="Warren W."/>
            <person name="Burt D.W."/>
            <person name="Antin P.B."/>
            <person name="Lanford R."/>
            <person name="Gros J."/>
            <person name="Wilson R.K."/>
        </authorList>
    </citation>
    <scope>NUCLEOTIDE SEQUENCE [LARGE SCALE GENOMIC DNA]</scope>
</reference>
<evidence type="ECO:0000256" key="8">
    <source>
        <dbReference type="ARBA" id="ARBA00034103"/>
    </source>
</evidence>
<protein>
    <submittedName>
        <fullName evidence="16">Regulating synaptic membrane exocytosis 1</fullName>
    </submittedName>
</protein>
<feature type="coiled-coil region" evidence="10">
    <location>
        <begin position="40"/>
        <end position="81"/>
    </location>
</feature>
<dbReference type="InterPro" id="IPR011011">
    <property type="entry name" value="Znf_FYVE_PHD"/>
</dbReference>
<dbReference type="PROSITE" id="PS50178">
    <property type="entry name" value="ZF_FYVE"/>
    <property type="match status" value="1"/>
</dbReference>
<keyword evidence="17" id="KW-1185">Reference proteome</keyword>
<keyword evidence="1" id="KW-0597">Phosphoprotein</keyword>
<dbReference type="Pfam" id="PF00168">
    <property type="entry name" value="C2"/>
    <property type="match status" value="2"/>
</dbReference>
<dbReference type="SUPFAM" id="SSF49562">
    <property type="entry name" value="C2 domain (Calcium/lipid-binding domain, CaLB)"/>
    <property type="match status" value="2"/>
</dbReference>
<dbReference type="GO" id="GO:0048167">
    <property type="term" value="P:regulation of synaptic plasticity"/>
    <property type="evidence" value="ECO:0007669"/>
    <property type="project" value="TreeGrafter"/>
</dbReference>
<dbReference type="GO" id="GO:2000300">
    <property type="term" value="P:regulation of synaptic vesicle exocytosis"/>
    <property type="evidence" value="ECO:0007669"/>
    <property type="project" value="TreeGrafter"/>
</dbReference>
<evidence type="ECO:0000313" key="16">
    <source>
        <dbReference type="Ensembl" id="ENSCJPP00005007763.1"/>
    </source>
</evidence>
<feature type="domain" description="RabBD" evidence="15">
    <location>
        <begin position="22"/>
        <end position="171"/>
    </location>
</feature>
<evidence type="ECO:0000256" key="4">
    <source>
        <dbReference type="ARBA" id="ARBA00022771"/>
    </source>
</evidence>
<dbReference type="FunFam" id="3.30.40.10:FF:000044">
    <property type="entry name" value="Regulating synaptic membrane exocytosis protein 2"/>
    <property type="match status" value="1"/>
</dbReference>
<keyword evidence="7" id="KW-0770">Synapse</keyword>
<dbReference type="GO" id="GO:0008270">
    <property type="term" value="F:zinc ion binding"/>
    <property type="evidence" value="ECO:0007669"/>
    <property type="project" value="UniProtKB-KW"/>
</dbReference>
<dbReference type="Pfam" id="PF00595">
    <property type="entry name" value="PDZ"/>
    <property type="match status" value="1"/>
</dbReference>
<dbReference type="SMART" id="SM00239">
    <property type="entry name" value="C2"/>
    <property type="match status" value="2"/>
</dbReference>
<proteinExistence type="predicted"/>
<dbReference type="PANTHER" id="PTHR12157:SF18">
    <property type="entry name" value="REGULATING SYNAPTIC MEMBRANE EXOCYTOSIS PROTEIN 1"/>
    <property type="match status" value="1"/>
</dbReference>
<dbReference type="CDD" id="cd04028">
    <property type="entry name" value="C2B_RIM1alpha"/>
    <property type="match status" value="1"/>
</dbReference>
<evidence type="ECO:0000256" key="2">
    <source>
        <dbReference type="ARBA" id="ARBA00022723"/>
    </source>
</evidence>
<reference evidence="16" key="3">
    <citation type="submission" date="2025-09" db="UniProtKB">
        <authorList>
            <consortium name="Ensembl"/>
        </authorList>
    </citation>
    <scope>IDENTIFICATION</scope>
</reference>
<gene>
    <name evidence="16" type="primary">RIMS1</name>
</gene>
<dbReference type="GeneTree" id="ENSGT00940000155134"/>
<name>A0A8C2Y8A7_COTJA</name>
<feature type="compositionally biased region" description="Low complexity" evidence="11">
    <location>
        <begin position="909"/>
        <end position="919"/>
    </location>
</feature>
<dbReference type="FunFam" id="2.60.40.150:FF:000001">
    <property type="entry name" value="Regulating synaptic membrane exocytosis 3, isoform CRA_a"/>
    <property type="match status" value="1"/>
</dbReference>
<dbReference type="PROSITE" id="PS50004">
    <property type="entry name" value="C2"/>
    <property type="match status" value="2"/>
</dbReference>
<feature type="region of interest" description="Disordered" evidence="11">
    <location>
        <begin position="1"/>
        <end position="32"/>
    </location>
</feature>
<evidence type="ECO:0000313" key="17">
    <source>
        <dbReference type="Proteomes" id="UP000694412"/>
    </source>
</evidence>
<keyword evidence="10" id="KW-0175">Coiled coil</keyword>
<feature type="domain" description="C2" evidence="12">
    <location>
        <begin position="1491"/>
        <end position="1609"/>
    </location>
</feature>
<sequence length="1645" mass="184615">MSSSAGPRGPRPPTVPPPMQELPDLSHLTEEERNIIMAVMDRQKEEEEKEEAMLKRLHQQFESYKEQVRKIGEEARRYQGEHKDDAPTCGICHKTKFADGCGHLCSYCRTKFCARCGGRVSLRSNNEDKVYRNTVPTHCGSPVPVRVMWVCNLCRKQQEILTKSGAWFFGSGPQPSPSQDGTLSDTATGASSDAPREKKARLQERSRSQTPLSTAAASSQEISPSSVQSDRRKGAEVSQPAMGLDQKQVSSRSRSEPPRERKKTLVSDQNGKVVKSERKRVPKTSLQKEGPADDRERKERHENRRLEKGKSQDYPDLPEKLEEGKVPDDEKQRKEDEYHTRYRSDPNLARYPVKPHPEEQQMRMHAKVSKARHERRHSDVALPHTEMEEAEVPENNLGKRSQLQGTQDRKSLVETQRSYSIDRTGDVRISVSKQLTNHSPPTLRHSPVPIEHVEYKNHDTFKKQSRLDPSSAILMRKAKREKMETMLRNDSLSSDQSESVRPSPPKPHRAKRGGKKRQMSVSSSEEEGASTPEYTSCEDVEIESESVSEKGDLDYYWLDPATWHSRETSPISSHPVTWQPSKEGDRLIGRVILNKRTTMPKESGALLGLKVVGGKMTELGRLGAFITKVKKGSLADVVGHLRAGDEVLEWNGKPLPGATNEEVYNIILESKSEPQVEIIVSRPIGDIPRIPESSHPPLESSSSSFESQKMERPSISVISPTSPGALRDAPQVLPGQLSVKLWYDKVGHQLIVNVLQATDLPPRVDGRPRNPYVKMYFLPDRSDKSKRRTKTVKKSLEPKWNQTFLYSHVHRRDFRERMLEITVWDQPRVQEEESEFLGEILIELETALLDDEPHWYKLQTHDESSLPLPQPSPFMPRRHVHGGESSSKKLQRSRPISDSDISDYDVDDGIGVVPPGYRSSTRESRSTTLTVPEQQRTTHHRSRSVSPHRGDDQGRTRSRLPNVPSQRSLDEIHQMRRSRSPTRHHEASRSPADYRSRDMDSQYLSDQESELLMLPRAKRGRSAECLHTISELQPSLDRARSASTNCLRPDTSLHSPERERGRWSPSLERRRPTSPRIHIQHASPEDDRTRTLESCIPKQDSVDHLSAKPGAAQRQSRKVERYSSQKQTRKGSAAETERGLLPCLSRRGLPAPRTTEQPVIRGKHHARSRSSEHSSVRALCSEHHLAPGGSAPPSPLLTRIHQQGSPTQSPPADTSFSSRRGRQLPQVPVRSGSIEQASLVVEERTRQMKMKVHRYNQTSGSGSSQEHEREQYTKYNIQTDQYRSCDNVSAKSSDSDVSDVSAISRTSSASRLSSTSFMSEQSERPRGRISTFTPKMQGRRMGTSGRITKSTSVSGEMYKLEHNDGSQSDTAVGMVGTGGKKRRSSLSAKVVAIVSRRSRSTSQLSQTEAGNKKLKSTIQRSTETGMAAEMRSRMVRQPSRESTDGSINSYSSEGNLIFPGVRLGADSQFSDFLDGLGPAQLVGRQTLATPAMGDIQIGMVDKKGQLEVEVIRARGLTQKPGSKSTPAPYVKVYLLENGACIAKKKTRIARKTLDPLYQQTLVFDESPQGKVLQVIVWGDYGRMDHKSFMGVAQILLEELDLSSVVIGWYKLFPPSSLVDPTLTPLTRRASQSSLESSTGPPCIRS</sequence>
<dbReference type="InterPro" id="IPR036034">
    <property type="entry name" value="PDZ_sf"/>
</dbReference>
<feature type="compositionally biased region" description="Basic residues" evidence="11">
    <location>
        <begin position="506"/>
        <end position="518"/>
    </location>
</feature>
<dbReference type="GO" id="GO:0048791">
    <property type="term" value="P:calcium ion-regulated exocytosis of neurotransmitter"/>
    <property type="evidence" value="ECO:0007669"/>
    <property type="project" value="TreeGrafter"/>
</dbReference>
<dbReference type="GO" id="GO:0030154">
    <property type="term" value="P:cell differentiation"/>
    <property type="evidence" value="ECO:0007669"/>
    <property type="project" value="UniProtKB-KW"/>
</dbReference>
<dbReference type="PROSITE" id="PS50106">
    <property type="entry name" value="PDZ"/>
    <property type="match status" value="1"/>
</dbReference>
<dbReference type="Gene3D" id="3.30.40.10">
    <property type="entry name" value="Zinc/RING finger domain, C3HC4 (zinc finger)"/>
    <property type="match status" value="1"/>
</dbReference>
<keyword evidence="3" id="KW-0677">Repeat</keyword>
<dbReference type="GO" id="GO:0050806">
    <property type="term" value="P:positive regulation of synaptic transmission"/>
    <property type="evidence" value="ECO:0007669"/>
    <property type="project" value="TreeGrafter"/>
</dbReference>
<feature type="compositionally biased region" description="Pro residues" evidence="11">
    <location>
        <begin position="9"/>
        <end position="20"/>
    </location>
</feature>
<dbReference type="GO" id="GO:0044325">
    <property type="term" value="F:transmembrane transporter binding"/>
    <property type="evidence" value="ECO:0007669"/>
    <property type="project" value="TreeGrafter"/>
</dbReference>
<organism evidence="16 17">
    <name type="scientific">Coturnix japonica</name>
    <name type="common">Japanese quail</name>
    <name type="synonym">Coturnix coturnix japonica</name>
    <dbReference type="NCBI Taxonomy" id="93934"/>
    <lineage>
        <taxon>Eukaryota</taxon>
        <taxon>Metazoa</taxon>
        <taxon>Chordata</taxon>
        <taxon>Craniata</taxon>
        <taxon>Vertebrata</taxon>
        <taxon>Euteleostomi</taxon>
        <taxon>Archelosauria</taxon>
        <taxon>Archosauria</taxon>
        <taxon>Dinosauria</taxon>
        <taxon>Saurischia</taxon>
        <taxon>Theropoda</taxon>
        <taxon>Coelurosauria</taxon>
        <taxon>Aves</taxon>
        <taxon>Neognathae</taxon>
        <taxon>Galloanserae</taxon>
        <taxon>Galliformes</taxon>
        <taxon>Phasianidae</taxon>
        <taxon>Perdicinae</taxon>
        <taxon>Coturnix</taxon>
    </lineage>
</organism>
<dbReference type="Gene3D" id="2.30.42.10">
    <property type="match status" value="1"/>
</dbReference>
<dbReference type="SUPFAM" id="SSF50156">
    <property type="entry name" value="PDZ domain-like"/>
    <property type="match status" value="1"/>
</dbReference>
<feature type="compositionally biased region" description="Basic and acidic residues" evidence="11">
    <location>
        <begin position="983"/>
        <end position="1000"/>
    </location>
</feature>
<dbReference type="Proteomes" id="UP000694412">
    <property type="component" value="Chromosome 3"/>
</dbReference>
<dbReference type="GO" id="GO:0042734">
    <property type="term" value="C:presynaptic membrane"/>
    <property type="evidence" value="ECO:0007669"/>
    <property type="project" value="TreeGrafter"/>
</dbReference>
<keyword evidence="5" id="KW-0221">Differentiation</keyword>
<dbReference type="InterPro" id="IPR013083">
    <property type="entry name" value="Znf_RING/FYVE/PHD"/>
</dbReference>
<feature type="region of interest" description="Disordered" evidence="11">
    <location>
        <begin position="485"/>
        <end position="546"/>
    </location>
</feature>
<evidence type="ECO:0000256" key="5">
    <source>
        <dbReference type="ARBA" id="ARBA00022782"/>
    </source>
</evidence>
<feature type="compositionally biased region" description="Polar residues" evidence="11">
    <location>
        <begin position="1200"/>
        <end position="1218"/>
    </location>
</feature>
<feature type="region of interest" description="Disordered" evidence="11">
    <location>
        <begin position="1286"/>
        <end position="1348"/>
    </location>
</feature>
<feature type="compositionally biased region" description="Low complexity" evidence="11">
    <location>
        <begin position="691"/>
        <end position="707"/>
    </location>
</feature>
<dbReference type="Pfam" id="PF22601">
    <property type="entry name" value="RIM2a_ZnF"/>
    <property type="match status" value="1"/>
</dbReference>
<keyword evidence="4 9" id="KW-0863">Zinc-finger</keyword>
<evidence type="ECO:0000259" key="12">
    <source>
        <dbReference type="PROSITE" id="PS50004"/>
    </source>
</evidence>
<dbReference type="InterPro" id="IPR000008">
    <property type="entry name" value="C2_dom"/>
</dbReference>
<feature type="region of interest" description="Disordered" evidence="11">
    <location>
        <begin position="168"/>
        <end position="449"/>
    </location>
</feature>
<evidence type="ECO:0000259" key="15">
    <source>
        <dbReference type="PROSITE" id="PS50916"/>
    </source>
</evidence>
<evidence type="ECO:0000259" key="13">
    <source>
        <dbReference type="PROSITE" id="PS50106"/>
    </source>
</evidence>
<comment type="subcellular location">
    <subcellularLocation>
        <location evidence="8">Synapse</location>
    </subcellularLocation>
</comment>
<dbReference type="SUPFAM" id="SSF57903">
    <property type="entry name" value="FYVE/PHD zinc finger"/>
    <property type="match status" value="1"/>
</dbReference>
<feature type="compositionally biased region" description="Basic and acidic residues" evidence="11">
    <location>
        <begin position="1055"/>
        <end position="1071"/>
    </location>
</feature>
<feature type="compositionally biased region" description="Basic and acidic residues" evidence="11">
    <location>
        <begin position="253"/>
        <end position="265"/>
    </location>
</feature>
<evidence type="ECO:0000256" key="1">
    <source>
        <dbReference type="ARBA" id="ARBA00022553"/>
    </source>
</evidence>
<dbReference type="GO" id="GO:0031267">
    <property type="term" value="F:small GTPase binding"/>
    <property type="evidence" value="ECO:0007669"/>
    <property type="project" value="InterPro"/>
</dbReference>
<dbReference type="GO" id="GO:0042391">
    <property type="term" value="P:regulation of membrane potential"/>
    <property type="evidence" value="ECO:0007669"/>
    <property type="project" value="TreeGrafter"/>
</dbReference>
<feature type="compositionally biased region" description="Basic and acidic residues" evidence="11">
    <location>
        <begin position="1169"/>
        <end position="1185"/>
    </location>
</feature>
<dbReference type="Ensembl" id="ENSCJPT00005011915.1">
    <property type="protein sequence ID" value="ENSCJPP00005007763.1"/>
    <property type="gene ID" value="ENSCJPG00005007064.1"/>
</dbReference>
<dbReference type="FunFam" id="2.30.42.10:FF:000003">
    <property type="entry name" value="Regulating synaptic membrane exocytosis protein 1, putative"/>
    <property type="match status" value="1"/>
</dbReference>
<dbReference type="InterPro" id="IPR054386">
    <property type="entry name" value="RIM_Znf"/>
</dbReference>
<feature type="compositionally biased region" description="Polar residues" evidence="11">
    <location>
        <begin position="177"/>
        <end position="191"/>
    </location>
</feature>
<keyword evidence="6" id="KW-0862">Zinc</keyword>
<evidence type="ECO:0000256" key="7">
    <source>
        <dbReference type="ARBA" id="ARBA00023018"/>
    </source>
</evidence>
<feature type="domain" description="FYVE-type" evidence="14">
    <location>
        <begin position="83"/>
        <end position="159"/>
    </location>
</feature>
<feature type="region of interest" description="Disordered" evidence="11">
    <location>
        <begin position="861"/>
        <end position="1000"/>
    </location>
</feature>
<feature type="compositionally biased region" description="Polar residues" evidence="11">
    <location>
        <begin position="431"/>
        <end position="440"/>
    </location>
</feature>
<evidence type="ECO:0000259" key="14">
    <source>
        <dbReference type="PROSITE" id="PS50178"/>
    </source>
</evidence>
<feature type="domain" description="PDZ" evidence="13">
    <location>
        <begin position="596"/>
        <end position="682"/>
    </location>
</feature>